<gene>
    <name evidence="9" type="primary">yfkO</name>
    <name evidence="9" type="ORF">NCTC12278_01404</name>
</gene>
<dbReference type="CDD" id="cd02149">
    <property type="entry name" value="NfsB-like"/>
    <property type="match status" value="1"/>
</dbReference>
<dbReference type="InterPro" id="IPR029479">
    <property type="entry name" value="Nitroreductase"/>
</dbReference>
<keyword evidence="6 9" id="KW-0560">Oxidoreductase</keyword>
<feature type="domain" description="Nitroreductase" evidence="8">
    <location>
        <begin position="15"/>
        <end position="199"/>
    </location>
</feature>
<evidence type="ECO:0000313" key="9">
    <source>
        <dbReference type="EMBL" id="SQF40825.1"/>
    </source>
</evidence>
<comment type="similarity">
    <text evidence="2">Belongs to the nitroreductase family.</text>
</comment>
<dbReference type="KEGG" id="sfer:NCTC12278_01404"/>
<dbReference type="EMBL" id="LS483343">
    <property type="protein sequence ID" value="SQF40825.1"/>
    <property type="molecule type" value="Genomic_DNA"/>
</dbReference>
<dbReference type="PANTHER" id="PTHR23026:SF125">
    <property type="entry name" value="OXYGEN-INSENSITIVE NAD(P)H NITROREDUCTASE"/>
    <property type="match status" value="1"/>
</dbReference>
<keyword evidence="3" id="KW-0285">Flavoprotein</keyword>
<protein>
    <submittedName>
        <fullName evidence="9">NAD(P)H-flavin oxidoreductase</fullName>
        <ecNumber evidence="9">1.-.-.-</ecNumber>
    </submittedName>
</protein>
<comment type="cofactor">
    <cofactor evidence="1">
        <name>FMN</name>
        <dbReference type="ChEBI" id="CHEBI:58210"/>
    </cofactor>
</comment>
<dbReference type="InterPro" id="IPR050627">
    <property type="entry name" value="Nitroreductase/BluB"/>
</dbReference>
<dbReference type="InterPro" id="IPR033878">
    <property type="entry name" value="NfsB-like"/>
</dbReference>
<dbReference type="SUPFAM" id="SSF55469">
    <property type="entry name" value="FMN-dependent nitroreductase-like"/>
    <property type="match status" value="1"/>
</dbReference>
<evidence type="ECO:0000259" key="8">
    <source>
        <dbReference type="Pfam" id="PF00881"/>
    </source>
</evidence>
<name>A0A2X3VSX9_9STRE</name>
<keyword evidence="5" id="KW-0521">NADP</keyword>
<evidence type="ECO:0000256" key="2">
    <source>
        <dbReference type="ARBA" id="ARBA00007118"/>
    </source>
</evidence>
<evidence type="ECO:0000256" key="5">
    <source>
        <dbReference type="ARBA" id="ARBA00022857"/>
    </source>
</evidence>
<proteinExistence type="inferred from homology"/>
<keyword evidence="10" id="KW-1185">Reference proteome</keyword>
<dbReference type="STRING" id="1123303.GCA_000372425_00921"/>
<keyword evidence="4" id="KW-0288">FMN</keyword>
<evidence type="ECO:0000256" key="1">
    <source>
        <dbReference type="ARBA" id="ARBA00001917"/>
    </source>
</evidence>
<dbReference type="Gene3D" id="3.40.109.10">
    <property type="entry name" value="NADH Oxidase"/>
    <property type="match status" value="1"/>
</dbReference>
<dbReference type="EC" id="1.-.-.-" evidence="9"/>
<dbReference type="GO" id="GO:0005829">
    <property type="term" value="C:cytosol"/>
    <property type="evidence" value="ECO:0007669"/>
    <property type="project" value="TreeGrafter"/>
</dbReference>
<evidence type="ECO:0000256" key="7">
    <source>
        <dbReference type="ARBA" id="ARBA00023027"/>
    </source>
</evidence>
<evidence type="ECO:0000256" key="4">
    <source>
        <dbReference type="ARBA" id="ARBA00022643"/>
    </source>
</evidence>
<dbReference type="InterPro" id="IPR000415">
    <property type="entry name" value="Nitroreductase-like"/>
</dbReference>
<dbReference type="GO" id="GO:0046857">
    <property type="term" value="F:oxidoreductase activity, acting on other nitrogenous compounds as donors, with NAD or NADP as acceptor"/>
    <property type="evidence" value="ECO:0007669"/>
    <property type="project" value="TreeGrafter"/>
</dbReference>
<dbReference type="GO" id="GO:0046256">
    <property type="term" value="P:2,4,6-trinitrotoluene catabolic process"/>
    <property type="evidence" value="ECO:0007669"/>
    <property type="project" value="TreeGrafter"/>
</dbReference>
<organism evidence="9 10">
    <name type="scientific">Streptococcus ferus</name>
    <dbReference type="NCBI Taxonomy" id="1345"/>
    <lineage>
        <taxon>Bacteria</taxon>
        <taxon>Bacillati</taxon>
        <taxon>Bacillota</taxon>
        <taxon>Bacilli</taxon>
        <taxon>Lactobacillales</taxon>
        <taxon>Streptococcaceae</taxon>
        <taxon>Streptococcus</taxon>
    </lineage>
</organism>
<dbReference type="Pfam" id="PF00881">
    <property type="entry name" value="Nitroreductase"/>
    <property type="match status" value="1"/>
</dbReference>
<dbReference type="RefSeq" id="WP_018030249.1">
    <property type="nucleotide sequence ID" value="NZ_JBCLUB010000001.1"/>
</dbReference>
<keyword evidence="7" id="KW-0520">NAD</keyword>
<dbReference type="PANTHER" id="PTHR23026">
    <property type="entry name" value="NADPH NITROREDUCTASE"/>
    <property type="match status" value="1"/>
</dbReference>
<reference evidence="9 10" key="1">
    <citation type="submission" date="2018-06" db="EMBL/GenBank/DDBJ databases">
        <authorList>
            <consortium name="Pathogen Informatics"/>
            <person name="Doyle S."/>
        </authorList>
    </citation>
    <scope>NUCLEOTIDE SEQUENCE [LARGE SCALE GENOMIC DNA]</scope>
    <source>
        <strain evidence="9 10">NCTC12278</strain>
    </source>
</reference>
<evidence type="ECO:0000313" key="10">
    <source>
        <dbReference type="Proteomes" id="UP000249495"/>
    </source>
</evidence>
<evidence type="ECO:0000256" key="3">
    <source>
        <dbReference type="ARBA" id="ARBA00022630"/>
    </source>
</evidence>
<accession>A0A2X3VSX9</accession>
<dbReference type="OrthoDB" id="9809288at2"/>
<dbReference type="AlphaFoldDB" id="A0A2X3VSX9"/>
<dbReference type="Proteomes" id="UP000249495">
    <property type="component" value="Chromosome 1"/>
</dbReference>
<evidence type="ECO:0000256" key="6">
    <source>
        <dbReference type="ARBA" id="ARBA00023002"/>
    </source>
</evidence>
<sequence length="220" mass="25218">MTDDTLKKQIRQGIDHRLAVRVYSDRKISKEDVDFILDAAWLSPSSIGLEAWRFIVLEDDSIKEALKEIAWGAQYQLETASHFVLLIAGKDVRYDSDNVYQSLVRRGLTDEADLKARLARYRSFQESDMHLDSPRALFDWAAKQTYIALGNMMMTASLMGIDSCPIEGFDYDKVNQLLSKAGLIDPQKEGIASMLSLGYRLRDPKHPRSRKPREDVVFWK</sequence>